<dbReference type="AlphaFoldDB" id="A0AAV5IHP0"/>
<evidence type="ECO:0000313" key="2">
    <source>
        <dbReference type="Proteomes" id="UP001054252"/>
    </source>
</evidence>
<evidence type="ECO:0000313" key="1">
    <source>
        <dbReference type="EMBL" id="GKV01442.1"/>
    </source>
</evidence>
<comment type="caution">
    <text evidence="1">The sequence shown here is derived from an EMBL/GenBank/DDBJ whole genome shotgun (WGS) entry which is preliminary data.</text>
</comment>
<protein>
    <submittedName>
        <fullName evidence="1">Uncharacterized protein</fullName>
    </submittedName>
</protein>
<organism evidence="1 2">
    <name type="scientific">Rubroshorea leprosula</name>
    <dbReference type="NCBI Taxonomy" id="152421"/>
    <lineage>
        <taxon>Eukaryota</taxon>
        <taxon>Viridiplantae</taxon>
        <taxon>Streptophyta</taxon>
        <taxon>Embryophyta</taxon>
        <taxon>Tracheophyta</taxon>
        <taxon>Spermatophyta</taxon>
        <taxon>Magnoliopsida</taxon>
        <taxon>eudicotyledons</taxon>
        <taxon>Gunneridae</taxon>
        <taxon>Pentapetalae</taxon>
        <taxon>rosids</taxon>
        <taxon>malvids</taxon>
        <taxon>Malvales</taxon>
        <taxon>Dipterocarpaceae</taxon>
        <taxon>Rubroshorea</taxon>
    </lineage>
</organism>
<gene>
    <name evidence="1" type="ORF">SLEP1_g13993</name>
</gene>
<dbReference type="Proteomes" id="UP001054252">
    <property type="component" value="Unassembled WGS sequence"/>
</dbReference>
<proteinExistence type="predicted"/>
<keyword evidence="2" id="KW-1185">Reference proteome</keyword>
<reference evidence="1 2" key="1">
    <citation type="journal article" date="2021" name="Commun. Biol.">
        <title>The genome of Shorea leprosula (Dipterocarpaceae) highlights the ecological relevance of drought in aseasonal tropical rainforests.</title>
        <authorList>
            <person name="Ng K.K.S."/>
            <person name="Kobayashi M.J."/>
            <person name="Fawcett J.A."/>
            <person name="Hatakeyama M."/>
            <person name="Paape T."/>
            <person name="Ng C.H."/>
            <person name="Ang C.C."/>
            <person name="Tnah L.H."/>
            <person name="Lee C.T."/>
            <person name="Nishiyama T."/>
            <person name="Sese J."/>
            <person name="O'Brien M.J."/>
            <person name="Copetti D."/>
            <person name="Mohd Noor M.I."/>
            <person name="Ong R.C."/>
            <person name="Putra M."/>
            <person name="Sireger I.Z."/>
            <person name="Indrioko S."/>
            <person name="Kosugi Y."/>
            <person name="Izuno A."/>
            <person name="Isagi Y."/>
            <person name="Lee S.L."/>
            <person name="Shimizu K.K."/>
        </authorList>
    </citation>
    <scope>NUCLEOTIDE SEQUENCE [LARGE SCALE GENOMIC DNA]</scope>
    <source>
        <strain evidence="1">214</strain>
    </source>
</reference>
<accession>A0AAV5IHP0</accession>
<name>A0AAV5IHP0_9ROSI</name>
<dbReference type="EMBL" id="BPVZ01000017">
    <property type="protein sequence ID" value="GKV01442.1"/>
    <property type="molecule type" value="Genomic_DNA"/>
</dbReference>
<sequence length="41" mass="5011">MTLLPCLFLFRNGLRLLHWPEQNLRFCSCQRSNLPKQKFNF</sequence>